<accession>A0AA41ZIZ0</accession>
<feature type="transmembrane region" description="Helical" evidence="7">
    <location>
        <begin position="256"/>
        <end position="274"/>
    </location>
</feature>
<sequence>MTASLPDSAAPSPAPQVSGRAASGASLLMVVNLMSRGIGIISTAALARLLTPNDFGIVSLAMIVVEFAQMLTDFQLTNALVRSPRRDEHLYATAFTLGVMRGVITAAGIALAALPAGVMTGNDHVRNVLLVLALQPLIDGWRSPRMVDYIRDIDFSREAVVTIVGRIVAVAIMVLLAALTHSYWALVSGTIVASLTMTIMTHVMRPFRPRFELRDYRLFLGFGGWMSAAAMTNYLSFKLDSLIVAGRFGVARLGQYNLGIQISGILTSQLAWALQRAIFSALSTISDDLPRRLRAYATAQTAMVGVLLPIGVGMVLVAHEAIMVIAGPKWTDAIVVLRFVGPPMAFGGLIESAQALLMVEGMTRTLFLRNLLTFAMRLALLWGGLMLGGFTGMLIGLTIAGFLYVLLTLQLVSRHFHVSLIAPFVNAWRSFVAAAVMIVAVLALDIALGAPGHDFSRNLLGLVAKSVLGGGAYAGTHLLLWRLSGQPAGFERFVLDFAGRLVRTVGGRLRMRREATE</sequence>
<reference evidence="8" key="1">
    <citation type="submission" date="2022-06" db="EMBL/GenBank/DDBJ databases">
        <title>Sphingomonas sp. nov. isolated from rhizosphere soil of tomato.</title>
        <authorList>
            <person name="Dong H."/>
            <person name="Gao R."/>
        </authorList>
    </citation>
    <scope>NUCLEOTIDE SEQUENCE</scope>
    <source>
        <strain evidence="8">MMSM24</strain>
    </source>
</reference>
<evidence type="ECO:0000256" key="7">
    <source>
        <dbReference type="SAM" id="Phobius"/>
    </source>
</evidence>
<dbReference type="InterPro" id="IPR050833">
    <property type="entry name" value="Poly_Biosynth_Transport"/>
</dbReference>
<dbReference type="CDD" id="cd13127">
    <property type="entry name" value="MATE_tuaB_like"/>
    <property type="match status" value="1"/>
</dbReference>
<feature type="transmembrane region" description="Helical" evidence="7">
    <location>
        <begin position="295"/>
        <end position="319"/>
    </location>
</feature>
<dbReference type="PANTHER" id="PTHR30250:SF10">
    <property type="entry name" value="LIPOPOLYSACCHARIDE BIOSYNTHESIS PROTEIN WZXC"/>
    <property type="match status" value="1"/>
</dbReference>
<feature type="transmembrane region" description="Helical" evidence="7">
    <location>
        <begin position="216"/>
        <end position="236"/>
    </location>
</feature>
<feature type="transmembrane region" description="Helical" evidence="7">
    <location>
        <begin position="91"/>
        <end position="114"/>
    </location>
</feature>
<feature type="transmembrane region" description="Helical" evidence="7">
    <location>
        <begin position="54"/>
        <end position="71"/>
    </location>
</feature>
<evidence type="ECO:0000313" key="9">
    <source>
        <dbReference type="Proteomes" id="UP001165565"/>
    </source>
</evidence>
<evidence type="ECO:0000256" key="2">
    <source>
        <dbReference type="ARBA" id="ARBA00007430"/>
    </source>
</evidence>
<feature type="transmembrane region" description="Helical" evidence="7">
    <location>
        <begin position="427"/>
        <end position="448"/>
    </location>
</feature>
<feature type="transmembrane region" description="Helical" evidence="7">
    <location>
        <begin position="380"/>
        <end position="407"/>
    </location>
</feature>
<proteinExistence type="inferred from homology"/>
<gene>
    <name evidence="8" type="ORF">NEE01_17435</name>
</gene>
<keyword evidence="6 7" id="KW-0472">Membrane</keyword>
<dbReference type="PANTHER" id="PTHR30250">
    <property type="entry name" value="PST FAMILY PREDICTED COLANIC ACID TRANSPORTER"/>
    <property type="match status" value="1"/>
</dbReference>
<dbReference type="RefSeq" id="WP_265270141.1">
    <property type="nucleotide sequence ID" value="NZ_JANFAU010000017.1"/>
</dbReference>
<evidence type="ECO:0000256" key="5">
    <source>
        <dbReference type="ARBA" id="ARBA00022989"/>
    </source>
</evidence>
<keyword evidence="4 7" id="KW-0812">Transmembrane</keyword>
<keyword evidence="3" id="KW-1003">Cell membrane</keyword>
<feature type="transmembrane region" description="Helical" evidence="7">
    <location>
        <begin position="183"/>
        <end position="204"/>
    </location>
</feature>
<evidence type="ECO:0000256" key="4">
    <source>
        <dbReference type="ARBA" id="ARBA00022692"/>
    </source>
</evidence>
<comment type="subcellular location">
    <subcellularLocation>
        <location evidence="1">Cell membrane</location>
        <topology evidence="1">Multi-pass membrane protein</topology>
    </subcellularLocation>
</comment>
<protein>
    <submittedName>
        <fullName evidence="8">Lipopolysaccharide biosynthesis protein</fullName>
    </submittedName>
</protein>
<dbReference type="AlphaFoldDB" id="A0AA41ZIZ0"/>
<feature type="transmembrane region" description="Helical" evidence="7">
    <location>
        <begin position="25"/>
        <end position="47"/>
    </location>
</feature>
<dbReference type="Proteomes" id="UP001165565">
    <property type="component" value="Unassembled WGS sequence"/>
</dbReference>
<feature type="transmembrane region" description="Helical" evidence="7">
    <location>
        <begin position="339"/>
        <end position="359"/>
    </location>
</feature>
<dbReference type="EMBL" id="JANFAV010000014">
    <property type="protein sequence ID" value="MCW6536563.1"/>
    <property type="molecule type" value="Genomic_DNA"/>
</dbReference>
<dbReference type="Pfam" id="PF13440">
    <property type="entry name" value="Polysacc_synt_3"/>
    <property type="match status" value="1"/>
</dbReference>
<feature type="transmembrane region" description="Helical" evidence="7">
    <location>
        <begin position="159"/>
        <end position="177"/>
    </location>
</feature>
<organism evidence="8 9">
    <name type="scientific">Sphingomonas lycopersici</name>
    <dbReference type="NCBI Taxonomy" id="2951807"/>
    <lineage>
        <taxon>Bacteria</taxon>
        <taxon>Pseudomonadati</taxon>
        <taxon>Pseudomonadota</taxon>
        <taxon>Alphaproteobacteria</taxon>
        <taxon>Sphingomonadales</taxon>
        <taxon>Sphingomonadaceae</taxon>
        <taxon>Sphingomonas</taxon>
    </lineage>
</organism>
<keyword evidence="5 7" id="KW-1133">Transmembrane helix</keyword>
<dbReference type="GO" id="GO:0005886">
    <property type="term" value="C:plasma membrane"/>
    <property type="evidence" value="ECO:0007669"/>
    <property type="project" value="UniProtKB-SubCell"/>
</dbReference>
<comment type="caution">
    <text evidence="8">The sequence shown here is derived from an EMBL/GenBank/DDBJ whole genome shotgun (WGS) entry which is preliminary data.</text>
</comment>
<evidence type="ECO:0000313" key="8">
    <source>
        <dbReference type="EMBL" id="MCW6536563.1"/>
    </source>
</evidence>
<evidence type="ECO:0000256" key="3">
    <source>
        <dbReference type="ARBA" id="ARBA00022475"/>
    </source>
</evidence>
<evidence type="ECO:0000256" key="6">
    <source>
        <dbReference type="ARBA" id="ARBA00023136"/>
    </source>
</evidence>
<evidence type="ECO:0000256" key="1">
    <source>
        <dbReference type="ARBA" id="ARBA00004651"/>
    </source>
</evidence>
<comment type="similarity">
    <text evidence="2">Belongs to the polysaccharide synthase family.</text>
</comment>
<name>A0AA41ZIZ0_9SPHN</name>
<keyword evidence="9" id="KW-1185">Reference proteome</keyword>